<accession>A0A2W1FLU1</accession>
<reference evidence="3" key="3">
    <citation type="journal article" date="2022" name="bioRxiv">
        <title>A global pangenome for the wheat fungal pathogen Pyrenophora tritici-repentis and prediction of effector protein structural homology.</title>
        <authorList>
            <person name="Moolhuijzen P."/>
            <person name="See P.T."/>
            <person name="Shi G."/>
            <person name="Powell H.R."/>
            <person name="Cockram J."/>
            <person name="Jorgensen L.N."/>
            <person name="Benslimane H."/>
            <person name="Strelkov S.E."/>
            <person name="Turner J."/>
            <person name="Liu Z."/>
            <person name="Moffat C.S."/>
        </authorList>
    </citation>
    <scope>NUCLEOTIDE SEQUENCE</scope>
    <source>
        <strain evidence="3">86-124</strain>
    </source>
</reference>
<dbReference type="SUPFAM" id="SSF53098">
    <property type="entry name" value="Ribonuclease H-like"/>
    <property type="match status" value="1"/>
</dbReference>
<dbReference type="PANTHER" id="PTHR47611:SF1">
    <property type="entry name" value="CCHC-TYPE DOMAIN-CONTAINING PROTEIN"/>
    <property type="match status" value="1"/>
</dbReference>
<gene>
    <name evidence="3" type="ORF">Ptr86124_010653</name>
    <name evidence="2" type="ORF">PtrM4_121020</name>
</gene>
<dbReference type="OrthoDB" id="3944237at2759"/>
<dbReference type="InterPro" id="IPR008906">
    <property type="entry name" value="HATC_C_dom"/>
</dbReference>
<organism evidence="2 4">
    <name type="scientific">Pyrenophora tritici-repentis</name>
    <dbReference type="NCBI Taxonomy" id="45151"/>
    <lineage>
        <taxon>Eukaryota</taxon>
        <taxon>Fungi</taxon>
        <taxon>Dikarya</taxon>
        <taxon>Ascomycota</taxon>
        <taxon>Pezizomycotina</taxon>
        <taxon>Dothideomycetes</taxon>
        <taxon>Pleosporomycetidae</taxon>
        <taxon>Pleosporales</taxon>
        <taxon>Pleosporineae</taxon>
        <taxon>Pleosporaceae</taxon>
        <taxon>Pyrenophora</taxon>
    </lineage>
</organism>
<reference evidence="2" key="1">
    <citation type="journal article" date="2018" name="BMC Genomics">
        <title>Comparative genomics of the wheat fungal pathogen Pyrenophora tritici-repentis reveals chromosomal variations and genome plasticity.</title>
        <authorList>
            <person name="Moolhuijzen P."/>
            <person name="See P.T."/>
            <person name="Hane J.K."/>
            <person name="Shi G."/>
            <person name="Liu Z."/>
            <person name="Oliver R.P."/>
            <person name="Moffat C.S."/>
        </authorList>
    </citation>
    <scope>NUCLEOTIDE SEQUENCE [LARGE SCALE GENOMIC DNA]</scope>
    <source>
        <strain evidence="2">M4</strain>
    </source>
</reference>
<dbReference type="Proteomes" id="UP000249757">
    <property type="component" value="Unassembled WGS sequence"/>
</dbReference>
<protein>
    <submittedName>
        <fullName evidence="3">Dimer-Tnp-hAT dimerization containing protein</fullName>
    </submittedName>
    <submittedName>
        <fullName evidence="2">Dimer-Tnp-hAT domain containing protein</fullName>
    </submittedName>
</protein>
<feature type="domain" description="HAT C-terminal dimerisation" evidence="1">
    <location>
        <begin position="38"/>
        <end position="107"/>
    </location>
</feature>
<name>A0A2W1FLU1_9PLEO</name>
<evidence type="ECO:0000259" key="1">
    <source>
        <dbReference type="Pfam" id="PF05699"/>
    </source>
</evidence>
<reference evidence="3" key="2">
    <citation type="submission" date="2021-05" db="EMBL/GenBank/DDBJ databases">
        <authorList>
            <person name="Moolhuijzen P.M."/>
            <person name="Moffat C.S."/>
        </authorList>
    </citation>
    <scope>NUCLEOTIDE SEQUENCE</scope>
    <source>
        <strain evidence="3">86-124</strain>
    </source>
</reference>
<evidence type="ECO:0000313" key="4">
    <source>
        <dbReference type="Proteomes" id="UP000245464"/>
    </source>
</evidence>
<evidence type="ECO:0000313" key="2">
    <source>
        <dbReference type="EMBL" id="KAF7569687.1"/>
    </source>
</evidence>
<dbReference type="Proteomes" id="UP000245464">
    <property type="component" value="Chromosome 6"/>
</dbReference>
<sequence>MDDAIDGLINPSASINNTIDDDEFERWKRSEPRAEKGSNHANNPIKYWVELRDRYPNLSKLALDVLSIPALSCECERLFSELGDLLEPRRRAIKPQLLAATQCVRRWQRAGLGDSEVAAKSTTTDDEIELLYDLSSWGGDYHET</sequence>
<dbReference type="Pfam" id="PF05699">
    <property type="entry name" value="Dimer_Tnp_hAT"/>
    <property type="match status" value="1"/>
</dbReference>
<dbReference type="InterPro" id="IPR012337">
    <property type="entry name" value="RNaseH-like_sf"/>
</dbReference>
<keyword evidence="5" id="KW-1185">Reference proteome</keyword>
<dbReference type="EMBL" id="NRDI02000017">
    <property type="protein sequence ID" value="KAI1510207.1"/>
    <property type="molecule type" value="Genomic_DNA"/>
</dbReference>
<dbReference type="PANTHER" id="PTHR47611">
    <property type="entry name" value="HAT DIMERISATION DOMAIN, C-TERMINAL"/>
    <property type="match status" value="1"/>
</dbReference>
<comment type="caution">
    <text evidence="2">The sequence shown here is derived from an EMBL/GenBank/DDBJ whole genome shotgun (WGS) entry which is preliminary data.</text>
</comment>
<proteinExistence type="predicted"/>
<dbReference type="GO" id="GO:0046983">
    <property type="term" value="F:protein dimerization activity"/>
    <property type="evidence" value="ECO:0007669"/>
    <property type="project" value="InterPro"/>
</dbReference>
<dbReference type="AlphaFoldDB" id="A0A2W1FLU1"/>
<evidence type="ECO:0000313" key="5">
    <source>
        <dbReference type="Proteomes" id="UP000249757"/>
    </source>
</evidence>
<evidence type="ECO:0000313" key="3">
    <source>
        <dbReference type="EMBL" id="KAI1510207.1"/>
    </source>
</evidence>
<dbReference type="EMBL" id="NQIK02000006">
    <property type="protein sequence ID" value="KAF7569687.1"/>
    <property type="molecule type" value="Genomic_DNA"/>
</dbReference>
<reference evidence="5" key="4">
    <citation type="journal article" date="2022" name="Microb. Genom.">
        <title>A global pangenome for the wheat fungal pathogen Pyrenophora tritici-repentis and prediction of effector protein structural homology.</title>
        <authorList>
            <person name="Moolhuijzen P.M."/>
            <person name="See P.T."/>
            <person name="Shi G."/>
            <person name="Powell H.R."/>
            <person name="Cockram J."/>
            <person name="Jorgensen L.N."/>
            <person name="Benslimane H."/>
            <person name="Strelkov S.E."/>
            <person name="Turner J."/>
            <person name="Liu Z."/>
            <person name="Moffat C.S."/>
        </authorList>
    </citation>
    <scope>NUCLEOTIDE SEQUENCE [LARGE SCALE GENOMIC DNA]</scope>
</reference>